<sequence length="161" mass="18188">MRFFFGVLTLGLLAVGHVRGQAFERGYLVTTAGDTLRGELENRFWQGPPEGVVFRPTTDAPGRLYARTQLRAFRLESGRYFRAEVVPLDRDARTQVGTLPQRLVVNQRPDSLLAEVLVDGPVPLLRAVVDGVTHYFVRRPGKPFLELTERKYLAQVQGRHS</sequence>
<dbReference type="EMBL" id="JBHTEK010000001">
    <property type="protein sequence ID" value="MFC7667001.1"/>
    <property type="molecule type" value="Genomic_DNA"/>
</dbReference>
<evidence type="ECO:0000313" key="1">
    <source>
        <dbReference type="EMBL" id="MFC7667001.1"/>
    </source>
</evidence>
<keyword evidence="2" id="KW-1185">Reference proteome</keyword>
<organism evidence="1 2">
    <name type="scientific">Hymenobacter humi</name>
    <dbReference type="NCBI Taxonomy" id="1411620"/>
    <lineage>
        <taxon>Bacteria</taxon>
        <taxon>Pseudomonadati</taxon>
        <taxon>Bacteroidota</taxon>
        <taxon>Cytophagia</taxon>
        <taxon>Cytophagales</taxon>
        <taxon>Hymenobacteraceae</taxon>
        <taxon>Hymenobacter</taxon>
    </lineage>
</organism>
<proteinExistence type="predicted"/>
<accession>A0ABW2U4P2</accession>
<protein>
    <submittedName>
        <fullName evidence="1">Uncharacterized protein</fullName>
    </submittedName>
</protein>
<dbReference type="RefSeq" id="WP_380201178.1">
    <property type="nucleotide sequence ID" value="NZ_JBHTEK010000001.1"/>
</dbReference>
<dbReference type="Proteomes" id="UP001596513">
    <property type="component" value="Unassembled WGS sequence"/>
</dbReference>
<reference evidence="2" key="1">
    <citation type="journal article" date="2019" name="Int. J. Syst. Evol. Microbiol.">
        <title>The Global Catalogue of Microorganisms (GCM) 10K type strain sequencing project: providing services to taxonomists for standard genome sequencing and annotation.</title>
        <authorList>
            <consortium name="The Broad Institute Genomics Platform"/>
            <consortium name="The Broad Institute Genome Sequencing Center for Infectious Disease"/>
            <person name="Wu L."/>
            <person name="Ma J."/>
        </authorList>
    </citation>
    <scope>NUCLEOTIDE SEQUENCE [LARGE SCALE GENOMIC DNA]</scope>
    <source>
        <strain evidence="2">JCM 19635</strain>
    </source>
</reference>
<name>A0ABW2U4P2_9BACT</name>
<gene>
    <name evidence="1" type="ORF">ACFQT0_05885</name>
</gene>
<evidence type="ECO:0000313" key="2">
    <source>
        <dbReference type="Proteomes" id="UP001596513"/>
    </source>
</evidence>
<comment type="caution">
    <text evidence="1">The sequence shown here is derived from an EMBL/GenBank/DDBJ whole genome shotgun (WGS) entry which is preliminary data.</text>
</comment>